<dbReference type="EMBL" id="CAADFK010000203">
    <property type="protein sequence ID" value="VFK20224.1"/>
    <property type="molecule type" value="Genomic_DNA"/>
</dbReference>
<gene>
    <name evidence="1" type="ORF">BECKLPF1236B_GA0070989_12032</name>
</gene>
<name>A0A450WT85_9GAMM</name>
<sequence>MICQHRFRIEQFDVGFYTACPDLAFPIESTIEPGRNRLARLRLGSMNHNPAPVKEPLKLDPIVKLGGK</sequence>
<organism evidence="1">
    <name type="scientific">Candidatus Kentrum sp. LPFa</name>
    <dbReference type="NCBI Taxonomy" id="2126335"/>
    <lineage>
        <taxon>Bacteria</taxon>
        <taxon>Pseudomonadati</taxon>
        <taxon>Pseudomonadota</taxon>
        <taxon>Gammaproteobacteria</taxon>
        <taxon>Candidatus Kentrum</taxon>
    </lineage>
</organism>
<protein>
    <submittedName>
        <fullName evidence="1">Uncharacterized protein</fullName>
    </submittedName>
</protein>
<dbReference type="AlphaFoldDB" id="A0A450WT85"/>
<proteinExistence type="predicted"/>
<evidence type="ECO:0000313" key="1">
    <source>
        <dbReference type="EMBL" id="VFK20224.1"/>
    </source>
</evidence>
<reference evidence="1" key="1">
    <citation type="submission" date="2019-02" db="EMBL/GenBank/DDBJ databases">
        <authorList>
            <person name="Gruber-Vodicka R. H."/>
            <person name="Seah K. B. B."/>
        </authorList>
    </citation>
    <scope>NUCLEOTIDE SEQUENCE</scope>
    <source>
        <strain evidence="1">BECK_S313</strain>
    </source>
</reference>
<accession>A0A450WT85</accession>